<comment type="caution">
    <text evidence="1">The sequence shown here is derived from an EMBL/GenBank/DDBJ whole genome shotgun (WGS) entry which is preliminary data.</text>
</comment>
<accession>A0A3R9FMA7</accession>
<name>A0A3R9FMA7_9VIBR</name>
<keyword evidence="2" id="KW-1185">Reference proteome</keyword>
<sequence length="78" mass="8424">MEARNGSSQLPLFKNSDVSTLNPKLALHDDNTQVGEVLVNVKAINKVIGLSMPVSCQVKFGGESRVQSSLDQSIKKLI</sequence>
<proteinExistence type="predicted"/>
<gene>
    <name evidence="1" type="ORF">EJA03_09440</name>
</gene>
<dbReference type="OrthoDB" id="6382212at2"/>
<protein>
    <submittedName>
        <fullName evidence="1">Uncharacterized protein</fullName>
    </submittedName>
</protein>
<dbReference type="Proteomes" id="UP000269041">
    <property type="component" value="Unassembled WGS sequence"/>
</dbReference>
<reference evidence="1 2" key="1">
    <citation type="submission" date="2018-12" db="EMBL/GenBank/DDBJ databases">
        <title>Genomic taxonomy of the Vibrionaceae family.</title>
        <authorList>
            <person name="Gomez-Gil B."/>
            <person name="Enciso-Ibarra K."/>
        </authorList>
    </citation>
    <scope>NUCLEOTIDE SEQUENCE [LARGE SCALE GENOMIC DNA]</scope>
    <source>
        <strain evidence="1 2">CAIM 594</strain>
    </source>
</reference>
<evidence type="ECO:0000313" key="2">
    <source>
        <dbReference type="Proteomes" id="UP000269041"/>
    </source>
</evidence>
<organism evidence="1 2">
    <name type="scientific">Vibrio pectenicida</name>
    <dbReference type="NCBI Taxonomy" id="62763"/>
    <lineage>
        <taxon>Bacteria</taxon>
        <taxon>Pseudomonadati</taxon>
        <taxon>Pseudomonadota</taxon>
        <taxon>Gammaproteobacteria</taxon>
        <taxon>Vibrionales</taxon>
        <taxon>Vibrionaceae</taxon>
        <taxon>Vibrio</taxon>
    </lineage>
</organism>
<dbReference type="AlphaFoldDB" id="A0A3R9FMA7"/>
<dbReference type="EMBL" id="RSFA01000036">
    <property type="protein sequence ID" value="RSD31285.1"/>
    <property type="molecule type" value="Genomic_DNA"/>
</dbReference>
<dbReference type="RefSeq" id="WP_125320993.1">
    <property type="nucleotide sequence ID" value="NZ_AP024890.1"/>
</dbReference>
<evidence type="ECO:0000313" key="1">
    <source>
        <dbReference type="EMBL" id="RSD31285.1"/>
    </source>
</evidence>